<dbReference type="EMBL" id="MTHB01000262">
    <property type="protein sequence ID" value="OXC72828.1"/>
    <property type="molecule type" value="Genomic_DNA"/>
</dbReference>
<evidence type="ECO:0000256" key="1">
    <source>
        <dbReference type="SAM" id="MobiDB-lite"/>
    </source>
</evidence>
<feature type="region of interest" description="Disordered" evidence="1">
    <location>
        <begin position="43"/>
        <end position="63"/>
    </location>
</feature>
<dbReference type="RefSeq" id="WP_089165389.1">
    <property type="nucleotide sequence ID" value="NZ_MTHB01000262.1"/>
</dbReference>
<accession>A0A226WQC0</accession>
<comment type="caution">
    <text evidence="2">The sequence shown here is derived from an EMBL/GenBank/DDBJ whole genome shotgun (WGS) entry which is preliminary data.</text>
</comment>
<sequence>MDTIVEGDARAARVPSCSMPVVRAGTAGRVILVAEDGSQRIVAGRRDADRSEAAPQIRDTSSA</sequence>
<dbReference type="Proteomes" id="UP000214720">
    <property type="component" value="Unassembled WGS sequence"/>
</dbReference>
<organism evidence="2 3">
    <name type="scientific">Caballeronia sordidicola</name>
    <name type="common">Burkholderia sordidicola</name>
    <dbReference type="NCBI Taxonomy" id="196367"/>
    <lineage>
        <taxon>Bacteria</taxon>
        <taxon>Pseudomonadati</taxon>
        <taxon>Pseudomonadota</taxon>
        <taxon>Betaproteobacteria</taxon>
        <taxon>Burkholderiales</taxon>
        <taxon>Burkholderiaceae</taxon>
        <taxon>Caballeronia</taxon>
    </lineage>
</organism>
<evidence type="ECO:0000313" key="2">
    <source>
        <dbReference type="EMBL" id="OXC72828.1"/>
    </source>
</evidence>
<evidence type="ECO:0000313" key="3">
    <source>
        <dbReference type="Proteomes" id="UP000214720"/>
    </source>
</evidence>
<proteinExistence type="predicted"/>
<dbReference type="AlphaFoldDB" id="A0A226WQC0"/>
<dbReference type="OrthoDB" id="9985003at2"/>
<name>A0A226WQC0_CABSO</name>
<protein>
    <submittedName>
        <fullName evidence="2">Uncharacterized protein</fullName>
    </submittedName>
</protein>
<reference evidence="3" key="1">
    <citation type="submission" date="2017-01" db="EMBL/GenBank/DDBJ databases">
        <title>Genome Analysis of Deinococcus marmoris KOPRI26562.</title>
        <authorList>
            <person name="Kim J.H."/>
            <person name="Oh H.-M."/>
        </authorList>
    </citation>
    <scope>NUCLEOTIDE SEQUENCE [LARGE SCALE GENOMIC DNA]</scope>
    <source>
        <strain evidence="3">PAMC 26633</strain>
    </source>
</reference>
<gene>
    <name evidence="2" type="ORF">BSU04_39970</name>
</gene>